<comment type="similarity">
    <text evidence="8">Belongs to the TonB-dependent receptor family.</text>
</comment>
<dbReference type="Gene3D" id="2.60.40.10">
    <property type="entry name" value="Immunoglobulins"/>
    <property type="match status" value="1"/>
</dbReference>
<dbReference type="InterPro" id="IPR012910">
    <property type="entry name" value="Plug_dom"/>
</dbReference>
<dbReference type="InterPro" id="IPR039426">
    <property type="entry name" value="TonB-dep_rcpt-like"/>
</dbReference>
<dbReference type="GO" id="GO:0015344">
    <property type="term" value="F:siderophore uptake transmembrane transporter activity"/>
    <property type="evidence" value="ECO:0007669"/>
    <property type="project" value="TreeGrafter"/>
</dbReference>
<dbReference type="AlphaFoldDB" id="A0A1I5THZ1"/>
<dbReference type="PANTHER" id="PTHR30069">
    <property type="entry name" value="TONB-DEPENDENT OUTER MEMBRANE RECEPTOR"/>
    <property type="match status" value="1"/>
</dbReference>
<organism evidence="13 14">
    <name type="scientific">Pseudarcicella hirudinis</name>
    <dbReference type="NCBI Taxonomy" id="1079859"/>
    <lineage>
        <taxon>Bacteria</taxon>
        <taxon>Pseudomonadati</taxon>
        <taxon>Bacteroidota</taxon>
        <taxon>Cytophagia</taxon>
        <taxon>Cytophagales</taxon>
        <taxon>Flectobacillaceae</taxon>
        <taxon>Pseudarcicella</taxon>
    </lineage>
</organism>
<keyword evidence="13" id="KW-0675">Receptor</keyword>
<evidence type="ECO:0000313" key="13">
    <source>
        <dbReference type="EMBL" id="SFP82669.1"/>
    </source>
</evidence>
<evidence type="ECO:0000259" key="11">
    <source>
        <dbReference type="Pfam" id="PF07715"/>
    </source>
</evidence>
<protein>
    <submittedName>
        <fullName evidence="13">Outer membrane receptor for ferrienterochelin and colicins</fullName>
    </submittedName>
</protein>
<proteinExistence type="inferred from homology"/>
<dbReference type="Pfam" id="PF13620">
    <property type="entry name" value="CarboxypepD_reg"/>
    <property type="match status" value="1"/>
</dbReference>
<name>A0A1I5THZ1_9BACT</name>
<feature type="chain" id="PRO_5011459381" evidence="10">
    <location>
        <begin position="20"/>
        <end position="841"/>
    </location>
</feature>
<evidence type="ECO:0000313" key="14">
    <source>
        <dbReference type="Proteomes" id="UP000199306"/>
    </source>
</evidence>
<dbReference type="SUPFAM" id="SSF56935">
    <property type="entry name" value="Porins"/>
    <property type="match status" value="1"/>
</dbReference>
<dbReference type="InterPro" id="IPR013783">
    <property type="entry name" value="Ig-like_fold"/>
</dbReference>
<comment type="subcellular location">
    <subcellularLocation>
        <location evidence="1 8">Cell outer membrane</location>
        <topology evidence="1 8">Multi-pass membrane protein</topology>
    </subcellularLocation>
</comment>
<evidence type="ECO:0000256" key="3">
    <source>
        <dbReference type="ARBA" id="ARBA00022452"/>
    </source>
</evidence>
<dbReference type="Gene3D" id="2.170.130.10">
    <property type="entry name" value="TonB-dependent receptor, plug domain"/>
    <property type="match status" value="1"/>
</dbReference>
<keyword evidence="2 8" id="KW-0813">Transport</keyword>
<dbReference type="GO" id="GO:0044718">
    <property type="term" value="P:siderophore transmembrane transport"/>
    <property type="evidence" value="ECO:0007669"/>
    <property type="project" value="TreeGrafter"/>
</dbReference>
<keyword evidence="7 8" id="KW-0998">Cell outer membrane</keyword>
<reference evidence="13 14" key="1">
    <citation type="submission" date="2016-10" db="EMBL/GenBank/DDBJ databases">
        <authorList>
            <person name="de Groot N.N."/>
        </authorList>
    </citation>
    <scope>NUCLEOTIDE SEQUENCE [LARGE SCALE GENOMIC DNA]</scope>
    <source>
        <strain evidence="14">E92,LMG 26720,CCM 7988</strain>
    </source>
</reference>
<feature type="domain" description="TonB-dependent receptor plug" evidence="11">
    <location>
        <begin position="159"/>
        <end position="248"/>
    </location>
</feature>
<evidence type="ECO:0000256" key="9">
    <source>
        <dbReference type="SAM" id="MobiDB-lite"/>
    </source>
</evidence>
<evidence type="ECO:0000256" key="8">
    <source>
        <dbReference type="PROSITE-ProRule" id="PRU01360"/>
    </source>
</evidence>
<evidence type="ECO:0000256" key="4">
    <source>
        <dbReference type="ARBA" id="ARBA00022692"/>
    </source>
</evidence>
<feature type="region of interest" description="Disordered" evidence="9">
    <location>
        <begin position="822"/>
        <end position="841"/>
    </location>
</feature>
<feature type="signal peptide" evidence="10">
    <location>
        <begin position="1"/>
        <end position="19"/>
    </location>
</feature>
<feature type="domain" description="Outer membrane protein beta-barrel" evidence="12">
    <location>
        <begin position="403"/>
        <end position="809"/>
    </location>
</feature>
<dbReference type="Proteomes" id="UP000199306">
    <property type="component" value="Unassembled WGS sequence"/>
</dbReference>
<evidence type="ECO:0000259" key="12">
    <source>
        <dbReference type="Pfam" id="PF14905"/>
    </source>
</evidence>
<keyword evidence="6 8" id="KW-0472">Membrane</keyword>
<dbReference type="InterPro" id="IPR041700">
    <property type="entry name" value="OMP_b-brl_3"/>
</dbReference>
<dbReference type="InterPro" id="IPR037066">
    <property type="entry name" value="Plug_dom_sf"/>
</dbReference>
<dbReference type="Pfam" id="PF14905">
    <property type="entry name" value="OMP_b-brl_3"/>
    <property type="match status" value="1"/>
</dbReference>
<dbReference type="InterPro" id="IPR036942">
    <property type="entry name" value="Beta-barrel_TonB_sf"/>
</dbReference>
<dbReference type="SUPFAM" id="SSF49464">
    <property type="entry name" value="Carboxypeptidase regulatory domain-like"/>
    <property type="match status" value="1"/>
</dbReference>
<keyword evidence="14" id="KW-1185">Reference proteome</keyword>
<evidence type="ECO:0000256" key="1">
    <source>
        <dbReference type="ARBA" id="ARBA00004571"/>
    </source>
</evidence>
<evidence type="ECO:0000256" key="2">
    <source>
        <dbReference type="ARBA" id="ARBA00022448"/>
    </source>
</evidence>
<evidence type="ECO:0000256" key="5">
    <source>
        <dbReference type="ARBA" id="ARBA00022729"/>
    </source>
</evidence>
<dbReference type="OrthoDB" id="905812at2"/>
<gene>
    <name evidence="13" type="ORF">SAMN04515674_10658</name>
</gene>
<dbReference type="RefSeq" id="WP_092017160.1">
    <property type="nucleotide sequence ID" value="NZ_FOXH01000006.1"/>
</dbReference>
<dbReference type="Gene3D" id="2.40.170.20">
    <property type="entry name" value="TonB-dependent receptor, beta-barrel domain"/>
    <property type="match status" value="1"/>
</dbReference>
<keyword evidence="4 8" id="KW-0812">Transmembrane</keyword>
<dbReference type="PROSITE" id="PS52016">
    <property type="entry name" value="TONB_DEPENDENT_REC_3"/>
    <property type="match status" value="1"/>
</dbReference>
<dbReference type="EMBL" id="FOXH01000006">
    <property type="protein sequence ID" value="SFP82669.1"/>
    <property type="molecule type" value="Genomic_DNA"/>
</dbReference>
<accession>A0A1I5THZ1</accession>
<sequence>MKRLSFLLILLSISFAGFSQMPVGEGAGRPGGTAPRPVMNETAPKGNSKITGYAVDSSVTKAVEFANVVLYNKATNKVVDGTAADDKGKFTFSKLAVGEYKIVISFIGFSNATIDNIQLAKGQDLDLGVVKLKPDVKLLDEVTVTGQKSIIEEKVDRLVYNAEQDIAAKGGDAADVLRKVPMLTVDLDGNISLRGSSNIRVLINNKPSTIVASSVSDALKQIPADMIKSVEVITSPSAKYDAEGSGGIINIITKKTTVQGLTLNVDSGIGNRGSNLGLNGSYRNGKLGINLGGFGRAFYNKATTDLQQLTNQNGKDVRTNQTADAFDNGLFGQYTLGLDYDLGPKQSLTAGVRYGVRNFKRDQDQTTNIFTDNLLTSSALRQVNSQDNSGTIDVNVDYLRTFKPQQEWSVSGQFSRNNLTNNFVSNLMDKDGALASSQKNVNLNTNQEITFQTDYQTPLAKNQLLEFGVKGIFRQVNSDYQYLFSRSSNASYITDVTRPSGFLNYDQNIAGTYFSYTLTTPSKYTFKIGSRYEYTSINAKSQQGDITIPTYGTLVPSINISKSLGESTTLKLSYNRRIQRPGLQQLNPNFNASNPQNITVGNPNLKPELTNNIELGFSTNINKTYFNVSLFGRQTDNSITQIRTPSDTLAGAVITTFQNIGREQVYGTNVFANVSITPKWSINGGFDLYHTYLEGQTPDLTGKSVAVSNSGFVIGGRIMTQIQLPKGWGIQGFGGMRGNQVQLQGIQGSFYMYSLGVKKDFNNKKGSIGIAGENFFGGVQVNSEFNSAQFTQLSSMHLMNQGIKLTFSYKIGKMTFTAPKKTKSIKNDDVKAGEGGNGGQQ</sequence>
<dbReference type="STRING" id="1079859.SAMN04515674_10658"/>
<keyword evidence="3 8" id="KW-1134">Transmembrane beta strand</keyword>
<evidence type="ECO:0000256" key="10">
    <source>
        <dbReference type="SAM" id="SignalP"/>
    </source>
</evidence>
<dbReference type="GO" id="GO:0009279">
    <property type="term" value="C:cell outer membrane"/>
    <property type="evidence" value="ECO:0007669"/>
    <property type="project" value="UniProtKB-SubCell"/>
</dbReference>
<dbReference type="PANTHER" id="PTHR30069:SF29">
    <property type="entry name" value="HEMOGLOBIN AND HEMOGLOBIN-HAPTOGLOBIN-BINDING PROTEIN 1-RELATED"/>
    <property type="match status" value="1"/>
</dbReference>
<keyword evidence="5 10" id="KW-0732">Signal</keyword>
<dbReference type="InterPro" id="IPR008969">
    <property type="entry name" value="CarboxyPept-like_regulatory"/>
</dbReference>
<feature type="region of interest" description="Disordered" evidence="9">
    <location>
        <begin position="26"/>
        <end position="45"/>
    </location>
</feature>
<dbReference type="Pfam" id="PF07715">
    <property type="entry name" value="Plug"/>
    <property type="match status" value="1"/>
</dbReference>
<evidence type="ECO:0000256" key="7">
    <source>
        <dbReference type="ARBA" id="ARBA00023237"/>
    </source>
</evidence>
<evidence type="ECO:0000256" key="6">
    <source>
        <dbReference type="ARBA" id="ARBA00023136"/>
    </source>
</evidence>